<dbReference type="AlphaFoldDB" id="E3NAS5"/>
<dbReference type="Pfam" id="PF07735">
    <property type="entry name" value="FBA_2"/>
    <property type="match status" value="1"/>
</dbReference>
<feature type="domain" description="Sdz-33 F-box" evidence="1">
    <location>
        <begin position="203"/>
        <end position="255"/>
    </location>
</feature>
<sequence>MMLVSMPSGTRGRIFQKMDVDALLTCSLTSPKVRGMIQRLDWRVAGTNIDLVECRGCAMIQCRSYAPTSKCVTFELLRDENGNKLPKMRINETFFDLSVFDEGAKLIKSWSDDMLRKWFSENTLVIFAHLFGPVNDVSFAMHVKQMADVPSMNNMKHCFIIDENAHGRDITKLCQRFVGRTLILHPVIQGSIDSDTRMMRVPYLYVRNAEWLTGSHLMRYTGKSAFLDNASIYTKDIIKFVTKWLNGTDRRLKSVVIRIKAGMPVELPEILRNLDGVKTWDPKERERYYFYRDEWKMSFFTSDLSLLDCSDGFDIVRKSDNMLCTIRMSNLVFCFYVWHNRFPTDNVFQQS</sequence>
<dbReference type="eggNOG" id="ENOG502THKP">
    <property type="taxonomic scope" value="Eukaryota"/>
</dbReference>
<dbReference type="PANTHER" id="PTHR21503:SF8">
    <property type="entry name" value="F-BOX ASSOCIATED DOMAIN-CONTAINING PROTEIN-RELATED"/>
    <property type="match status" value="1"/>
</dbReference>
<dbReference type="OrthoDB" id="5771565at2759"/>
<evidence type="ECO:0000313" key="3">
    <source>
        <dbReference type="Proteomes" id="UP000008281"/>
    </source>
</evidence>
<dbReference type="PANTHER" id="PTHR21503">
    <property type="entry name" value="F-BOX-CONTAINING HYPOTHETICAL PROTEIN C.ELEGANS"/>
    <property type="match status" value="1"/>
</dbReference>
<proteinExistence type="predicted"/>
<dbReference type="OMA" id="INEREFD"/>
<dbReference type="Proteomes" id="UP000008281">
    <property type="component" value="Unassembled WGS sequence"/>
</dbReference>
<reference evidence="2" key="1">
    <citation type="submission" date="2007-07" db="EMBL/GenBank/DDBJ databases">
        <title>PCAP assembly of the Caenorhabditis remanei genome.</title>
        <authorList>
            <consortium name="The Caenorhabditis remanei Sequencing Consortium"/>
            <person name="Wilson R.K."/>
        </authorList>
    </citation>
    <scope>NUCLEOTIDE SEQUENCE [LARGE SCALE GENOMIC DNA]</scope>
    <source>
        <strain evidence="2">PB4641</strain>
    </source>
</reference>
<evidence type="ECO:0000313" key="2">
    <source>
        <dbReference type="EMBL" id="EFO91255.1"/>
    </source>
</evidence>
<accession>E3NAS5</accession>
<dbReference type="InterPro" id="IPR012885">
    <property type="entry name" value="F-box_Sdz-33"/>
</dbReference>
<dbReference type="GeneID" id="9810924"/>
<dbReference type="KEGG" id="crq:GCK72_025098"/>
<dbReference type="RefSeq" id="XP_003094502.2">
    <property type="nucleotide sequence ID" value="XM_003094454.2"/>
</dbReference>
<dbReference type="InParanoid" id="E3NAS5"/>
<dbReference type="HOGENOM" id="CLU_040220_2_0_1"/>
<dbReference type="EMBL" id="DS268578">
    <property type="protein sequence ID" value="EFO91255.1"/>
    <property type="molecule type" value="Genomic_DNA"/>
</dbReference>
<dbReference type="CTD" id="9810924"/>
<keyword evidence="3" id="KW-1185">Reference proteome</keyword>
<name>E3NAS5_CAERE</name>
<gene>
    <name evidence="2" type="ORF">CRE_04275</name>
</gene>
<protein>
    <recommendedName>
        <fullName evidence="1">Sdz-33 F-box domain-containing protein</fullName>
    </recommendedName>
</protein>
<organism evidence="3">
    <name type="scientific">Caenorhabditis remanei</name>
    <name type="common">Caenorhabditis vulgaris</name>
    <dbReference type="NCBI Taxonomy" id="31234"/>
    <lineage>
        <taxon>Eukaryota</taxon>
        <taxon>Metazoa</taxon>
        <taxon>Ecdysozoa</taxon>
        <taxon>Nematoda</taxon>
        <taxon>Chromadorea</taxon>
        <taxon>Rhabditida</taxon>
        <taxon>Rhabditina</taxon>
        <taxon>Rhabditomorpha</taxon>
        <taxon>Rhabditoidea</taxon>
        <taxon>Rhabditidae</taxon>
        <taxon>Peloderinae</taxon>
        <taxon>Caenorhabditis</taxon>
    </lineage>
</organism>
<evidence type="ECO:0000259" key="1">
    <source>
        <dbReference type="Pfam" id="PF07735"/>
    </source>
</evidence>